<comment type="similarity">
    <text evidence="8">Belongs to the CFAP43 family.</text>
</comment>
<evidence type="ECO:0000256" key="11">
    <source>
        <dbReference type="SAM" id="Coils"/>
    </source>
</evidence>
<keyword evidence="6" id="KW-0206">Cytoskeleton</keyword>
<dbReference type="InterPro" id="IPR001680">
    <property type="entry name" value="WD40_rpt"/>
</dbReference>
<evidence type="ECO:0000256" key="12">
    <source>
        <dbReference type="SAM" id="MobiDB-lite"/>
    </source>
</evidence>
<evidence type="ECO:0000256" key="2">
    <source>
        <dbReference type="ARBA" id="ARBA00022490"/>
    </source>
</evidence>
<dbReference type="GO" id="GO:0060271">
    <property type="term" value="P:cilium assembly"/>
    <property type="evidence" value="ECO:0007669"/>
    <property type="project" value="TreeGrafter"/>
</dbReference>
<accession>A0AAW1P926</accession>
<evidence type="ECO:0000256" key="4">
    <source>
        <dbReference type="ARBA" id="ARBA00022737"/>
    </source>
</evidence>
<evidence type="ECO:0000256" key="1">
    <source>
        <dbReference type="ARBA" id="ARBA00004430"/>
    </source>
</evidence>
<dbReference type="Proteomes" id="UP001489004">
    <property type="component" value="Unassembled WGS sequence"/>
</dbReference>
<dbReference type="EMBL" id="JALJOR010000016">
    <property type="protein sequence ID" value="KAK9805147.1"/>
    <property type="molecule type" value="Genomic_DNA"/>
</dbReference>
<dbReference type="Pfam" id="PF25828">
    <property type="entry name" value="CC_Cfap43"/>
    <property type="match status" value="3"/>
</dbReference>
<dbReference type="PROSITE" id="PS50082">
    <property type="entry name" value="WD_REPEATS_2"/>
    <property type="match status" value="1"/>
</dbReference>
<keyword evidence="4" id="KW-0677">Repeat</keyword>
<keyword evidence="3 10" id="KW-0853">WD repeat</keyword>
<evidence type="ECO:0000256" key="3">
    <source>
        <dbReference type="ARBA" id="ARBA00022574"/>
    </source>
</evidence>
<feature type="repeat" description="WD" evidence="10">
    <location>
        <begin position="175"/>
        <end position="198"/>
    </location>
</feature>
<evidence type="ECO:0000313" key="13">
    <source>
        <dbReference type="EMBL" id="KAK9805147.1"/>
    </source>
</evidence>
<keyword evidence="7" id="KW-0966">Cell projection</keyword>
<feature type="coiled-coil region" evidence="11">
    <location>
        <begin position="1197"/>
        <end position="1231"/>
    </location>
</feature>
<feature type="region of interest" description="Disordered" evidence="12">
    <location>
        <begin position="397"/>
        <end position="424"/>
    </location>
</feature>
<keyword evidence="14" id="KW-1185">Reference proteome</keyword>
<organism evidence="13 14">
    <name type="scientific">[Myrmecia] bisecta</name>
    <dbReference type="NCBI Taxonomy" id="41462"/>
    <lineage>
        <taxon>Eukaryota</taxon>
        <taxon>Viridiplantae</taxon>
        <taxon>Chlorophyta</taxon>
        <taxon>core chlorophytes</taxon>
        <taxon>Trebouxiophyceae</taxon>
        <taxon>Trebouxiales</taxon>
        <taxon>Trebouxiaceae</taxon>
        <taxon>Myrmecia</taxon>
    </lineage>
</organism>
<comment type="subcellular location">
    <subcellularLocation>
        <location evidence="1">Cytoplasm</location>
        <location evidence="1">Cytoskeleton</location>
        <location evidence="1">Cilium axoneme</location>
    </subcellularLocation>
</comment>
<evidence type="ECO:0000256" key="6">
    <source>
        <dbReference type="ARBA" id="ARBA00023212"/>
    </source>
</evidence>
<evidence type="ECO:0000256" key="5">
    <source>
        <dbReference type="ARBA" id="ARBA00023054"/>
    </source>
</evidence>
<evidence type="ECO:0000256" key="10">
    <source>
        <dbReference type="PROSITE-ProRule" id="PRU00221"/>
    </source>
</evidence>
<feature type="region of interest" description="Disordered" evidence="12">
    <location>
        <begin position="1101"/>
        <end position="1147"/>
    </location>
</feature>
<dbReference type="Gene3D" id="2.130.10.10">
    <property type="entry name" value="YVTN repeat-like/Quinoprotein amine dehydrogenase"/>
    <property type="match status" value="1"/>
</dbReference>
<keyword evidence="2" id="KW-0963">Cytoplasm</keyword>
<feature type="compositionally biased region" description="Basic and acidic residues" evidence="12">
    <location>
        <begin position="737"/>
        <end position="746"/>
    </location>
</feature>
<dbReference type="PANTHER" id="PTHR14885:SF1">
    <property type="entry name" value="CILIA- AND FLAGELLA-ASSOCIATED PROTEIN 43"/>
    <property type="match status" value="1"/>
</dbReference>
<evidence type="ECO:0000256" key="7">
    <source>
        <dbReference type="ARBA" id="ARBA00023273"/>
    </source>
</evidence>
<dbReference type="GO" id="GO:0005930">
    <property type="term" value="C:axoneme"/>
    <property type="evidence" value="ECO:0007669"/>
    <property type="project" value="UniProtKB-SubCell"/>
</dbReference>
<feature type="coiled-coil region" evidence="11">
    <location>
        <begin position="857"/>
        <end position="884"/>
    </location>
</feature>
<feature type="compositionally biased region" description="Polar residues" evidence="12">
    <location>
        <begin position="1031"/>
        <end position="1043"/>
    </location>
</feature>
<dbReference type="InterPro" id="IPR036322">
    <property type="entry name" value="WD40_repeat_dom_sf"/>
</dbReference>
<dbReference type="InterPro" id="IPR019775">
    <property type="entry name" value="WD40_repeat_CS"/>
</dbReference>
<feature type="region of interest" description="Disordered" evidence="12">
    <location>
        <begin position="1025"/>
        <end position="1053"/>
    </location>
</feature>
<keyword evidence="5 11" id="KW-0175">Coiled coil</keyword>
<dbReference type="SUPFAM" id="SSF50978">
    <property type="entry name" value="WD40 repeat-like"/>
    <property type="match status" value="1"/>
</dbReference>
<sequence>MPGGSTVTTVGIGAAHYVGDQHMLYGTSHSFIVSSCSLGTQVQEREVLLSHCWLAGGSLLLGTSKGRILTVAGAAPSTPLLRTWGKQPALKAEARCDLSSQLNRHGAVMALGLIDAHLVAFFTDAARGSGGASGDVRVVDLALPAEESASARTRFASAGGCHDGSICGLCVSDGLLVSGGADGTVRAWDISRSKDSNTEAVQLQSIWRLSTPVIKARPIPDSQLVAVATQDGAVYILDTQQSHLPGLTTSSSTANKSLRRYRITAEDVQRGQKDIVYMRSEKDVTSDIQKPVCSLVLSPTEDDLAVASADGCIAIYSLPELKLQSYSALHSGVAGGASDVAFLSDSTVASSGFDGLIQLVRMPRPDDAFRDDPPKLLWPPAKQLPQETVIAAPVRPQEGATGSSALPGPGRPSAVPAARSSTQQATAARLAQLRQRLRRVARQNDAADESEQLTEAELLINHSLRARLEAAGEKHIQQVRAELLHHRLADQLATERVRALVWDSAEVPAARIQALADRCVAAGLSCLDAPVARPPILACHKLEAVESYAELRESAQQWRRFDQVKFLRDMEQLEWQERPAWERGKLSGLSKEAEVETPAESIADEDENVDPEMPAAPLATSPTDASALLSSTMAASAFAAGTQRLPEAAEEQADTTDRGGTGVLYGWAEVHTPLRKTMQIILLQREARLCRQRFNAEFGALQEQKRKVLVQVDARVGRILDIHAELADTPGTPGEADAQKEAKPPDMIRLEDDEKPSAVLEVQDREVLAPKVLTAAEQASALEDERLTEAARLRGEQDEAARRALSDMMGGKLARPLRQDAAQAPEREPWMSVPAHLLTLGQQDAMRAFEARLQDYYEVQERRRRQLQADIKGLRIEIEELCVAFDLQLLGLLGAKMRSTACLALLELQAVRLAGALQHDLDTSAQLAQLGQQLAQVQQQQAARKPLLAELRKAADRAMAHEEELGHQYKLVERAFRKEYSNRSDFAALLAVLHERGHAATFHVDFRVKSVEELLGIAGTAAAPLRASPSEVDSQGSSPSRQGTAAPARPHSTLKAVSKTVALLAKFTRRDNPPGAEAGPQLEYQFLPLSLAGLLPSHAEGSVFQPSPMHHSAAHTNSGTRGPGLQHQLSRLPSSAAEASSSASSAATLEARRSAGAEASTSASLWTFENKPDNVGADVWLRLIELRNLRFSLESDLQATSVVAEVLTEQLQDLEDKEKEQTSTTKRLHQEIASLHSDAAREAYNLDVFLFLKQGQVEVLSANLVPDYSDAVLLDRAAIEELNGIIVSEAGANTGIVRQLQRQRRQMALAQWQNKAADLIMAHRQEDIKEIQLTHLTRDMPLKAGLGPGQARAGDSRIVETPRGKQQEARSEALLAAARKLHGGKIGAVSDRYLHITKEVVRHERQNQEVAQRTQAAAQMLYETRRVQQATNARRGERHTSQQECMQIITASSELSLIAKAQQEELEYFRIEAQRLQRRSYPTFAVPHVIAPDLSYDHHRV</sequence>
<proteinExistence type="inferred from homology"/>
<protein>
    <recommendedName>
        <fullName evidence="9">Cilia- and flagella-associated protein 43</fullName>
    </recommendedName>
</protein>
<feature type="region of interest" description="Disordered" evidence="12">
    <location>
        <begin position="586"/>
        <end position="621"/>
    </location>
</feature>
<comment type="caution">
    <text evidence="13">The sequence shown here is derived from an EMBL/GenBank/DDBJ whole genome shotgun (WGS) entry which is preliminary data.</text>
</comment>
<dbReference type="InterPro" id="IPR015943">
    <property type="entry name" value="WD40/YVTN_repeat-like_dom_sf"/>
</dbReference>
<name>A0AAW1P926_9CHLO</name>
<gene>
    <name evidence="13" type="ORF">WJX72_001955</name>
</gene>
<feature type="compositionally biased region" description="Low complexity" evidence="12">
    <location>
        <begin position="1129"/>
        <end position="1147"/>
    </location>
</feature>
<reference evidence="13 14" key="1">
    <citation type="journal article" date="2024" name="Nat. Commun.">
        <title>Phylogenomics reveals the evolutionary origins of lichenization in chlorophyte algae.</title>
        <authorList>
            <person name="Puginier C."/>
            <person name="Libourel C."/>
            <person name="Otte J."/>
            <person name="Skaloud P."/>
            <person name="Haon M."/>
            <person name="Grisel S."/>
            <person name="Petersen M."/>
            <person name="Berrin J.G."/>
            <person name="Delaux P.M."/>
            <person name="Dal Grande F."/>
            <person name="Keller J."/>
        </authorList>
    </citation>
    <scope>NUCLEOTIDE SEQUENCE [LARGE SCALE GENOMIC DNA]</scope>
    <source>
        <strain evidence="13 14">SAG 2043</strain>
    </source>
</reference>
<dbReference type="PANTHER" id="PTHR14885">
    <property type="entry name" value="CILIA- AND FLAGELLA-ASSOCIATED PROTEIN 43-RELATED"/>
    <property type="match status" value="1"/>
</dbReference>
<dbReference type="SMART" id="SM00320">
    <property type="entry name" value="WD40"/>
    <property type="match status" value="4"/>
</dbReference>
<dbReference type="PROSITE" id="PS00678">
    <property type="entry name" value="WD_REPEATS_1"/>
    <property type="match status" value="1"/>
</dbReference>
<evidence type="ECO:0000256" key="8">
    <source>
        <dbReference type="ARBA" id="ARBA00023605"/>
    </source>
</evidence>
<feature type="region of interest" description="Disordered" evidence="12">
    <location>
        <begin position="727"/>
        <end position="746"/>
    </location>
</feature>
<evidence type="ECO:0000313" key="14">
    <source>
        <dbReference type="Proteomes" id="UP001489004"/>
    </source>
</evidence>
<evidence type="ECO:0000256" key="9">
    <source>
        <dbReference type="ARBA" id="ARBA00023662"/>
    </source>
</evidence>